<dbReference type="EMBL" id="BTSY01000005">
    <property type="protein sequence ID" value="GMT30037.1"/>
    <property type="molecule type" value="Genomic_DNA"/>
</dbReference>
<protein>
    <recommendedName>
        <fullName evidence="3">F-box domain-containing protein</fullName>
    </recommendedName>
</protein>
<organism evidence="1 2">
    <name type="scientific">Pristionchus fissidentatus</name>
    <dbReference type="NCBI Taxonomy" id="1538716"/>
    <lineage>
        <taxon>Eukaryota</taxon>
        <taxon>Metazoa</taxon>
        <taxon>Ecdysozoa</taxon>
        <taxon>Nematoda</taxon>
        <taxon>Chromadorea</taxon>
        <taxon>Rhabditida</taxon>
        <taxon>Rhabditina</taxon>
        <taxon>Diplogasteromorpha</taxon>
        <taxon>Diplogasteroidea</taxon>
        <taxon>Neodiplogasteridae</taxon>
        <taxon>Pristionchus</taxon>
    </lineage>
</organism>
<accession>A0AAV5WDU1</accession>
<reference evidence="1" key="1">
    <citation type="submission" date="2023-10" db="EMBL/GenBank/DDBJ databases">
        <title>Genome assembly of Pristionchus species.</title>
        <authorList>
            <person name="Yoshida K."/>
            <person name="Sommer R.J."/>
        </authorList>
    </citation>
    <scope>NUCLEOTIDE SEQUENCE</scope>
    <source>
        <strain evidence="1">RS5133</strain>
    </source>
</reference>
<gene>
    <name evidence="1" type="ORF">PFISCL1PPCAC_21334</name>
</gene>
<dbReference type="Proteomes" id="UP001432322">
    <property type="component" value="Unassembled WGS sequence"/>
</dbReference>
<evidence type="ECO:0008006" key="3">
    <source>
        <dbReference type="Google" id="ProtNLM"/>
    </source>
</evidence>
<keyword evidence="2" id="KW-1185">Reference proteome</keyword>
<evidence type="ECO:0000313" key="2">
    <source>
        <dbReference type="Proteomes" id="UP001432322"/>
    </source>
</evidence>
<name>A0AAV5WDU1_9BILA</name>
<sequence length="94" mass="10670">PVKREKEEEVEKKMKELKMGETGLECVSVIGEKREESKKEKDVFPILELPAELSSKILSYMGRKELKFCMQSFALDKVHAELNKSAGISSTHIS</sequence>
<feature type="non-terminal residue" evidence="1">
    <location>
        <position position="1"/>
    </location>
</feature>
<evidence type="ECO:0000313" key="1">
    <source>
        <dbReference type="EMBL" id="GMT30037.1"/>
    </source>
</evidence>
<proteinExistence type="predicted"/>
<dbReference type="AlphaFoldDB" id="A0AAV5WDU1"/>
<comment type="caution">
    <text evidence="1">The sequence shown here is derived from an EMBL/GenBank/DDBJ whole genome shotgun (WGS) entry which is preliminary data.</text>
</comment>
<feature type="non-terminal residue" evidence="1">
    <location>
        <position position="94"/>
    </location>
</feature>